<gene>
    <name evidence="1" type="ORF">ATANTOWER_000741</name>
</gene>
<comment type="caution">
    <text evidence="1">The sequence shown here is derived from an EMBL/GenBank/DDBJ whole genome shotgun (WGS) entry which is preliminary data.</text>
</comment>
<organism evidence="1 2">
    <name type="scientific">Ataeniobius toweri</name>
    <dbReference type="NCBI Taxonomy" id="208326"/>
    <lineage>
        <taxon>Eukaryota</taxon>
        <taxon>Metazoa</taxon>
        <taxon>Chordata</taxon>
        <taxon>Craniata</taxon>
        <taxon>Vertebrata</taxon>
        <taxon>Euteleostomi</taxon>
        <taxon>Actinopterygii</taxon>
        <taxon>Neopterygii</taxon>
        <taxon>Teleostei</taxon>
        <taxon>Neoteleostei</taxon>
        <taxon>Acanthomorphata</taxon>
        <taxon>Ovalentaria</taxon>
        <taxon>Atherinomorphae</taxon>
        <taxon>Cyprinodontiformes</taxon>
        <taxon>Goodeidae</taxon>
        <taxon>Ataeniobius</taxon>
    </lineage>
</organism>
<sequence>MLHQAQAHCTKNKYGLEKTTRLRRSHTLKFFSSLVTLVDQRPKEVLYQTPVQMYHASRCQEEALNSDSLLRGSTRRYEQQPIGLYSITGGLIHLSRLNKSHFHISSKVCGV</sequence>
<reference evidence="1 2" key="1">
    <citation type="submission" date="2021-07" db="EMBL/GenBank/DDBJ databases">
        <authorList>
            <person name="Palmer J.M."/>
        </authorList>
    </citation>
    <scope>NUCLEOTIDE SEQUENCE [LARGE SCALE GENOMIC DNA]</scope>
    <source>
        <strain evidence="1 2">AT_MEX2019</strain>
        <tissue evidence="1">Muscle</tissue>
    </source>
</reference>
<protein>
    <submittedName>
        <fullName evidence="1">Uncharacterized protein</fullName>
    </submittedName>
</protein>
<evidence type="ECO:0000313" key="1">
    <source>
        <dbReference type="EMBL" id="MED6257933.1"/>
    </source>
</evidence>
<dbReference type="EMBL" id="JAHUTI010079749">
    <property type="protein sequence ID" value="MED6257933.1"/>
    <property type="molecule type" value="Genomic_DNA"/>
</dbReference>
<proteinExistence type="predicted"/>
<dbReference type="Proteomes" id="UP001345963">
    <property type="component" value="Unassembled WGS sequence"/>
</dbReference>
<keyword evidence="2" id="KW-1185">Reference proteome</keyword>
<name>A0ABU7C5G7_9TELE</name>
<accession>A0ABU7C5G7</accession>
<evidence type="ECO:0000313" key="2">
    <source>
        <dbReference type="Proteomes" id="UP001345963"/>
    </source>
</evidence>